<dbReference type="HOGENOM" id="CLU_2536902_0_0_11"/>
<evidence type="ECO:0000313" key="2">
    <source>
        <dbReference type="Proteomes" id="UP000031928"/>
    </source>
</evidence>
<reference evidence="1 2" key="1">
    <citation type="submission" date="2014-05" db="EMBL/GenBank/DDBJ databases">
        <title>Complete genome sequence of Corynebacterium marinum DSM 44953.</title>
        <authorList>
            <person name="Schaffert L."/>
            <person name="Albersmeier A."/>
            <person name="Kalinowski J."/>
            <person name="Ruckert C."/>
        </authorList>
    </citation>
    <scope>NUCLEOTIDE SEQUENCE [LARGE SCALE GENOMIC DNA]</scope>
    <source>
        <strain evidence="1 2">DSM 44953</strain>
    </source>
</reference>
<dbReference type="STRING" id="1224162.B840_04850"/>
<proteinExistence type="predicted"/>
<gene>
    <name evidence="1" type="ORF">B840_04850</name>
</gene>
<evidence type="ECO:0000313" key="1">
    <source>
        <dbReference type="EMBL" id="AJK68589.1"/>
    </source>
</evidence>
<dbReference type="AlphaFoldDB" id="A0A0B6TQP1"/>
<protein>
    <submittedName>
        <fullName evidence="1">Uncharacterized protein</fullName>
    </submittedName>
</protein>
<sequence>MYPAPTTVCRLFSPPTGFEATITRMTQKPSSSDPELDGYVDWIVYDRSWGAFSEDCTSLEEAQELAGRTGGGPVFRRMWVQER</sequence>
<dbReference type="EMBL" id="CP007790">
    <property type="protein sequence ID" value="AJK68589.1"/>
    <property type="molecule type" value="Genomic_DNA"/>
</dbReference>
<name>A0A0B6TQP1_9CORY</name>
<accession>A0A0B6TQP1</accession>
<keyword evidence="2" id="KW-1185">Reference proteome</keyword>
<dbReference type="KEGG" id="cmq:B840_04850"/>
<dbReference type="Proteomes" id="UP000031928">
    <property type="component" value="Chromosome"/>
</dbReference>
<organism evidence="1 2">
    <name type="scientific">Corynebacterium marinum DSM 44953</name>
    <dbReference type="NCBI Taxonomy" id="1224162"/>
    <lineage>
        <taxon>Bacteria</taxon>
        <taxon>Bacillati</taxon>
        <taxon>Actinomycetota</taxon>
        <taxon>Actinomycetes</taxon>
        <taxon>Mycobacteriales</taxon>
        <taxon>Corynebacteriaceae</taxon>
        <taxon>Corynebacterium</taxon>
    </lineage>
</organism>